<organism evidence="1 2">
    <name type="scientific">Racocetra fulgida</name>
    <dbReference type="NCBI Taxonomy" id="60492"/>
    <lineage>
        <taxon>Eukaryota</taxon>
        <taxon>Fungi</taxon>
        <taxon>Fungi incertae sedis</taxon>
        <taxon>Mucoromycota</taxon>
        <taxon>Glomeromycotina</taxon>
        <taxon>Glomeromycetes</taxon>
        <taxon>Diversisporales</taxon>
        <taxon>Gigasporaceae</taxon>
        <taxon>Racocetra</taxon>
    </lineage>
</organism>
<gene>
    <name evidence="1" type="ORF">RFULGI_LOCUS10404</name>
</gene>
<dbReference type="EMBL" id="CAJVPZ010020524">
    <property type="protein sequence ID" value="CAG8700928.1"/>
    <property type="molecule type" value="Genomic_DNA"/>
</dbReference>
<reference evidence="1" key="1">
    <citation type="submission" date="2021-06" db="EMBL/GenBank/DDBJ databases">
        <authorList>
            <person name="Kallberg Y."/>
            <person name="Tangrot J."/>
            <person name="Rosling A."/>
        </authorList>
    </citation>
    <scope>NUCLEOTIDE SEQUENCE</scope>
    <source>
        <strain evidence="1">IN212</strain>
    </source>
</reference>
<keyword evidence="2" id="KW-1185">Reference proteome</keyword>
<dbReference type="AlphaFoldDB" id="A0A9N9HR09"/>
<feature type="non-terminal residue" evidence="1">
    <location>
        <position position="1"/>
    </location>
</feature>
<dbReference type="Proteomes" id="UP000789396">
    <property type="component" value="Unassembled WGS sequence"/>
</dbReference>
<evidence type="ECO:0000313" key="1">
    <source>
        <dbReference type="EMBL" id="CAG8700928.1"/>
    </source>
</evidence>
<evidence type="ECO:0000313" key="2">
    <source>
        <dbReference type="Proteomes" id="UP000789396"/>
    </source>
</evidence>
<comment type="caution">
    <text evidence="1">The sequence shown here is derived from an EMBL/GenBank/DDBJ whole genome shotgun (WGS) entry which is preliminary data.</text>
</comment>
<dbReference type="OrthoDB" id="2305053at2759"/>
<accession>A0A9N9HR09</accession>
<proteinExistence type="predicted"/>
<protein>
    <submittedName>
        <fullName evidence="1">13395_t:CDS:1</fullName>
    </submittedName>
</protein>
<sequence length="94" mass="11004">LKMTILQEMQLPAVLQSLNSDTKRCIMEWANIVRAKHSSDDVDSDDDDNVTYYGDPLLIIEWNESGLIQRNIQKNTVVNCMYINYMHINYCNLY</sequence>
<name>A0A9N9HR09_9GLOM</name>